<feature type="region of interest" description="Disordered" evidence="1">
    <location>
        <begin position="106"/>
        <end position="155"/>
    </location>
</feature>
<name>A0ABU6A6A2_9PSEU</name>
<sequence length="274" mass="28679">MTPDETKNPDQNTPDTPQDGETGRHRWERTVPFGRRLRASFLGETADRAHRVAPKMRSLQVGAAVAAFGVLGVFTAAAGGEDVKTESAPVHQAAEVAPLVAPAPQVPAPAPAPAVQPQAAPAPVAQPAPAAEPAPAAQPAPAPAPAAAPVQEDKPKDQIDAWIKEAIKVMEQNGISRDQIDEEAIRTIIMHESNGNPSATNNWDSNAAAGTPSIGLMQTIQPTFESFALPGHQDIYNPVDNIIAATRYSIDRYGSIADVPGVSGLRSGGSYQGY</sequence>
<evidence type="ECO:0000256" key="1">
    <source>
        <dbReference type="SAM" id="MobiDB-lite"/>
    </source>
</evidence>
<proteinExistence type="predicted"/>
<dbReference type="Proteomes" id="UP001327093">
    <property type="component" value="Unassembled WGS sequence"/>
</dbReference>
<dbReference type="SUPFAM" id="SSF53955">
    <property type="entry name" value="Lysozyme-like"/>
    <property type="match status" value="1"/>
</dbReference>
<keyword evidence="4" id="KW-1185">Reference proteome</keyword>
<dbReference type="CDD" id="cd13402">
    <property type="entry name" value="LT_TF-like"/>
    <property type="match status" value="1"/>
</dbReference>
<comment type="caution">
    <text evidence="3">The sequence shown here is derived from an EMBL/GenBank/DDBJ whole genome shotgun (WGS) entry which is preliminary data.</text>
</comment>
<gene>
    <name evidence="3" type="ORF">R4I43_06705</name>
</gene>
<reference evidence="3 4" key="1">
    <citation type="submission" date="2023-10" db="EMBL/GenBank/DDBJ databases">
        <title>Saccharopolyspora sp. nov., isolated from mangrove soil.</title>
        <authorList>
            <person name="Lu Y."/>
            <person name="Liu W."/>
        </authorList>
    </citation>
    <scope>NUCLEOTIDE SEQUENCE [LARGE SCALE GENOMIC DNA]</scope>
    <source>
        <strain evidence="3 4">S2-29</strain>
    </source>
</reference>
<dbReference type="RefSeq" id="WP_324264632.1">
    <property type="nucleotide sequence ID" value="NZ_JAWLNX010000003.1"/>
</dbReference>
<protein>
    <submittedName>
        <fullName evidence="3">Transglycosylase SLT domain-containing protein</fullName>
    </submittedName>
</protein>
<feature type="region of interest" description="Disordered" evidence="1">
    <location>
        <begin position="1"/>
        <end position="31"/>
    </location>
</feature>
<evidence type="ECO:0000259" key="2">
    <source>
        <dbReference type="Pfam" id="PF01464"/>
    </source>
</evidence>
<dbReference type="InterPro" id="IPR023346">
    <property type="entry name" value="Lysozyme-like_dom_sf"/>
</dbReference>
<dbReference type="Pfam" id="PF01464">
    <property type="entry name" value="SLT"/>
    <property type="match status" value="1"/>
</dbReference>
<feature type="domain" description="Transglycosylase SLT" evidence="2">
    <location>
        <begin position="176"/>
        <end position="255"/>
    </location>
</feature>
<evidence type="ECO:0000313" key="3">
    <source>
        <dbReference type="EMBL" id="MEB3367089.1"/>
    </source>
</evidence>
<accession>A0ABU6A6A2</accession>
<dbReference type="EMBL" id="JAWLNX010000003">
    <property type="protein sequence ID" value="MEB3367089.1"/>
    <property type="molecule type" value="Genomic_DNA"/>
</dbReference>
<feature type="compositionally biased region" description="Pro residues" evidence="1">
    <location>
        <begin position="124"/>
        <end position="146"/>
    </location>
</feature>
<evidence type="ECO:0000313" key="4">
    <source>
        <dbReference type="Proteomes" id="UP001327093"/>
    </source>
</evidence>
<dbReference type="InterPro" id="IPR008258">
    <property type="entry name" value="Transglycosylase_SLT_dom_1"/>
</dbReference>
<organism evidence="3 4">
    <name type="scientific">Saccharopolyspora mangrovi</name>
    <dbReference type="NCBI Taxonomy" id="3082379"/>
    <lineage>
        <taxon>Bacteria</taxon>
        <taxon>Bacillati</taxon>
        <taxon>Actinomycetota</taxon>
        <taxon>Actinomycetes</taxon>
        <taxon>Pseudonocardiales</taxon>
        <taxon>Pseudonocardiaceae</taxon>
        <taxon>Saccharopolyspora</taxon>
    </lineage>
</organism>
<dbReference type="Gene3D" id="1.10.530.10">
    <property type="match status" value="1"/>
</dbReference>